<dbReference type="InterPro" id="IPR035897">
    <property type="entry name" value="Toll_tir_struct_dom_sf"/>
</dbReference>
<dbReference type="Gene3D" id="1.10.8.430">
    <property type="entry name" value="Helical domain of apoptotic protease-activating factors"/>
    <property type="match status" value="1"/>
</dbReference>
<feature type="transmembrane region" description="Helical" evidence="4">
    <location>
        <begin position="1390"/>
        <end position="1409"/>
    </location>
</feature>
<dbReference type="Gene3D" id="3.40.50.10140">
    <property type="entry name" value="Toll/interleukin-1 receptor homology (TIR) domain"/>
    <property type="match status" value="1"/>
</dbReference>
<keyword evidence="2" id="KW-0677">Repeat</keyword>
<dbReference type="GO" id="GO:0007165">
    <property type="term" value="P:signal transduction"/>
    <property type="evidence" value="ECO:0007669"/>
    <property type="project" value="InterPro"/>
</dbReference>
<dbReference type="PANTHER" id="PTHR11017:SF385">
    <property type="entry name" value="DISEASE RESISTANCE PROTEIN (TIR-NBS-LRR CLASS)-RELATED"/>
    <property type="match status" value="1"/>
</dbReference>
<dbReference type="InterPro" id="IPR032675">
    <property type="entry name" value="LRR_dom_sf"/>
</dbReference>
<dbReference type="SUPFAM" id="SSF52540">
    <property type="entry name" value="P-loop containing nucleoside triphosphate hydrolases"/>
    <property type="match status" value="1"/>
</dbReference>
<dbReference type="PRINTS" id="PR00364">
    <property type="entry name" value="DISEASERSIST"/>
</dbReference>
<feature type="domain" description="TIR" evidence="5">
    <location>
        <begin position="17"/>
        <end position="179"/>
    </location>
</feature>
<dbReference type="GO" id="GO:0051707">
    <property type="term" value="P:response to other organism"/>
    <property type="evidence" value="ECO:0007669"/>
    <property type="project" value="UniProtKB-ARBA"/>
</dbReference>
<keyword evidence="4" id="KW-0812">Transmembrane</keyword>
<dbReference type="SMART" id="SM00369">
    <property type="entry name" value="LRR_TYP"/>
    <property type="match status" value="8"/>
</dbReference>
<dbReference type="Gene3D" id="3.40.50.300">
    <property type="entry name" value="P-loop containing nucleotide triphosphate hydrolases"/>
    <property type="match status" value="1"/>
</dbReference>
<dbReference type="InterPro" id="IPR003591">
    <property type="entry name" value="Leu-rich_rpt_typical-subtyp"/>
</dbReference>
<dbReference type="Pfam" id="PF00931">
    <property type="entry name" value="NB-ARC"/>
    <property type="match status" value="1"/>
</dbReference>
<dbReference type="SUPFAM" id="SSF46785">
    <property type="entry name" value="Winged helix' DNA-binding domain"/>
    <property type="match status" value="1"/>
</dbReference>
<dbReference type="SUPFAM" id="SSF52058">
    <property type="entry name" value="L domain-like"/>
    <property type="match status" value="2"/>
</dbReference>
<dbReference type="Pfam" id="PF23598">
    <property type="entry name" value="LRR_14"/>
    <property type="match status" value="2"/>
</dbReference>
<dbReference type="InterPro" id="IPR042197">
    <property type="entry name" value="Apaf_helical"/>
</dbReference>
<dbReference type="InterPro" id="IPR003593">
    <property type="entry name" value="AAA+_ATPase"/>
</dbReference>
<evidence type="ECO:0000256" key="4">
    <source>
        <dbReference type="SAM" id="Phobius"/>
    </source>
</evidence>
<dbReference type="Pfam" id="PF23282">
    <property type="entry name" value="WHD_ROQ1"/>
    <property type="match status" value="1"/>
</dbReference>
<dbReference type="GO" id="GO:0006952">
    <property type="term" value="P:defense response"/>
    <property type="evidence" value="ECO:0007669"/>
    <property type="project" value="UniProtKB-KW"/>
</dbReference>
<dbReference type="Gene3D" id="3.80.10.10">
    <property type="entry name" value="Ribonuclease Inhibitor"/>
    <property type="match status" value="4"/>
</dbReference>
<dbReference type="GO" id="GO:0043531">
    <property type="term" value="F:ADP binding"/>
    <property type="evidence" value="ECO:0007669"/>
    <property type="project" value="InterPro"/>
</dbReference>
<evidence type="ECO:0000256" key="3">
    <source>
        <dbReference type="ARBA" id="ARBA00022821"/>
    </source>
</evidence>
<accession>A0AAF0Y146</accession>
<keyword evidence="4" id="KW-1133">Transmembrane helix</keyword>
<proteinExistence type="predicted"/>
<gene>
    <name evidence="6" type="ORF">DCAR_0936057</name>
</gene>
<evidence type="ECO:0000259" key="5">
    <source>
        <dbReference type="PROSITE" id="PS50104"/>
    </source>
</evidence>
<dbReference type="SUPFAM" id="SSF52047">
    <property type="entry name" value="RNI-like"/>
    <property type="match status" value="1"/>
</dbReference>
<dbReference type="InterPro" id="IPR002182">
    <property type="entry name" value="NB-ARC"/>
</dbReference>
<reference evidence="6" key="1">
    <citation type="journal article" date="2016" name="Nat. Genet.">
        <title>A high-quality carrot genome assembly provides new insights into carotenoid accumulation and asterid genome evolution.</title>
        <authorList>
            <person name="Iorizzo M."/>
            <person name="Ellison S."/>
            <person name="Senalik D."/>
            <person name="Zeng P."/>
            <person name="Satapoomin P."/>
            <person name="Huang J."/>
            <person name="Bowman M."/>
            <person name="Iovene M."/>
            <person name="Sanseverino W."/>
            <person name="Cavagnaro P."/>
            <person name="Yildiz M."/>
            <person name="Macko-Podgorni A."/>
            <person name="Moranska E."/>
            <person name="Grzebelus E."/>
            <person name="Grzebelus D."/>
            <person name="Ashrafi H."/>
            <person name="Zheng Z."/>
            <person name="Cheng S."/>
            <person name="Spooner D."/>
            <person name="Van Deynze A."/>
            <person name="Simon P."/>
        </authorList>
    </citation>
    <scope>NUCLEOTIDE SEQUENCE</scope>
    <source>
        <tissue evidence="6">Leaf</tissue>
    </source>
</reference>
<dbReference type="SMART" id="SM00255">
    <property type="entry name" value="TIR"/>
    <property type="match status" value="1"/>
</dbReference>
<organism evidence="6 7">
    <name type="scientific">Daucus carota subsp. sativus</name>
    <name type="common">Carrot</name>
    <dbReference type="NCBI Taxonomy" id="79200"/>
    <lineage>
        <taxon>Eukaryota</taxon>
        <taxon>Viridiplantae</taxon>
        <taxon>Streptophyta</taxon>
        <taxon>Embryophyta</taxon>
        <taxon>Tracheophyta</taxon>
        <taxon>Spermatophyta</taxon>
        <taxon>Magnoliopsida</taxon>
        <taxon>eudicotyledons</taxon>
        <taxon>Gunneridae</taxon>
        <taxon>Pentapetalae</taxon>
        <taxon>asterids</taxon>
        <taxon>campanulids</taxon>
        <taxon>Apiales</taxon>
        <taxon>Apiaceae</taxon>
        <taxon>Apioideae</taxon>
        <taxon>Scandiceae</taxon>
        <taxon>Daucinae</taxon>
        <taxon>Daucus</taxon>
        <taxon>Daucus sect. Daucus</taxon>
    </lineage>
</organism>
<sequence length="1418" mass="160918">MSSETDVTPFSSPPLRLRWDVFLSFRGEDTRDTITQDLYSALSARNVRVFIDNDGLTQGDSLDPTLFEAIKDSAASIAVISVRYASSRWCLEELARICEGGRLVLPVFYGVDPSDVRRQTGPFAGDFRKHEGMYSSEMVGRWRNAMKRVGAISGWVLQAETLVNKKAIETLVNRILAELRNSPEVVAPCAVGVEPRLETLWKMIDLKSTEVQVLGLFGMGGVGKTTLAKALYNKLFGYFGCRVFMSDVRETSDRIGLVALQNMLIHHISKSAKPVSDEKAGRKTLKSVLREMKVLLVLDDIDDLRQLKALAARRKWFHEGSILIISTRDREVLPAYLVNKRYEVRELDSSDSIKLLSYHALRRDQPTETFLDKAKEIVSLTGGLPLALEVFGSFLFDMRKEKDWEDALEKLRQASPRRLLDVLKLSFDGLDKQEQCIFLDIACLLQTLRLTKDDIVDIMRGCGFGAESAIKVLIARSLIKVDVDNTFWIHDQIKDMGRQIILSENLVDPGMRSRLWDHNDVQGVLLNRKGTRNIQGITLDFDKRQFKKNVVVSDLSIAWYNLQNSPGVVSKLRYFLEVFKTYYEHDGGMVFFTKSFEPMINLRLLYISNSTLKGSFKHFPAELKWLQWRKCPLDYLPSFYPRELTVLDLAESKLKNLWGQQRWSWYNKKVEGKLMVLNLDSCCYLTAVPDLSGHPNLEKLILEGCIELTRVHESVGDLKKLLYLNMRRCENLVELPREVSGLKCLKTLVLSKCSKLKELPQDLGNMTSLVELLLDRTAIEKLPESIFRLTKLEILSMMDCRSLKQLPFCIGKLVSLRKLLLNDSSVEYLPDSVKTLGNLEELSLMRCKSLTAIPDSVGDLKSLSNFWLNGCSLTEMPDCIGSLYYLRVLSVSDCHNLNAVPISIGKLASITELQLDKTSIVDLPDEIGSLKSLQKLEMRYCKSLKSLPETLGELLSLQTLIIVDAAIEKLPEKFGQLENLITLRLNNCKLLRSLPSSFGNLKSLCHLHMVHNELRSLPETFGMLSSLMVLEMGKKMWAEAPLDYQEPAVIALPLNFSNLSMLKEFNACAWKITEDIPNDFEKLSLLKELKLGHNDFCHLPSSLRELHFLEKLDLAHCKRLRVLPPLPSSLTELNAANCIALETISDLSELEHLEELHLSNCEKLVDIPGFECLKSLTRLHMCGCRLSSLAVKEKLNKTEVRNFRNLSMPGSNLPQWLTQKVVRFSEHKNLVIRGIIIGIVVSVDQDEQNDTRDQFPVLYGIKARILRTNMPVFTTAMKLEIPKTHEDQIYLCRYTHHTPLVSLLEDGDVVEVFVTEGPYLKGVTVKKSGIYLIFENDDDYDEDEGSLDEAQLSVSEKITKFIHSSELDNATNSSSEAQKIMQETSSHRNMIFGIFLLSCFMVLISWLVLPWSLEDALV</sequence>
<dbReference type="InterPro" id="IPR055414">
    <property type="entry name" value="LRR_R13L4/SHOC2-like"/>
</dbReference>
<keyword evidence="4" id="KW-0472">Membrane</keyword>
<keyword evidence="7" id="KW-1185">Reference proteome</keyword>
<dbReference type="PROSITE" id="PS50104">
    <property type="entry name" value="TIR"/>
    <property type="match status" value="1"/>
</dbReference>
<evidence type="ECO:0000313" key="6">
    <source>
        <dbReference type="EMBL" id="WOH16502.1"/>
    </source>
</evidence>
<keyword evidence="1" id="KW-0433">Leucine-rich repeat</keyword>
<dbReference type="EMBL" id="CP093351">
    <property type="protein sequence ID" value="WOH16502.1"/>
    <property type="molecule type" value="Genomic_DNA"/>
</dbReference>
<dbReference type="InterPro" id="IPR036390">
    <property type="entry name" value="WH_DNA-bd_sf"/>
</dbReference>
<protein>
    <recommendedName>
        <fullName evidence="5">TIR domain-containing protein</fullName>
    </recommendedName>
</protein>
<dbReference type="Pfam" id="PF01582">
    <property type="entry name" value="TIR"/>
    <property type="match status" value="1"/>
</dbReference>
<dbReference type="SMART" id="SM00382">
    <property type="entry name" value="AAA"/>
    <property type="match status" value="1"/>
</dbReference>
<dbReference type="PANTHER" id="PTHR11017">
    <property type="entry name" value="LEUCINE-RICH REPEAT-CONTAINING PROTEIN"/>
    <property type="match status" value="1"/>
</dbReference>
<dbReference type="SUPFAM" id="SSF52200">
    <property type="entry name" value="Toll/Interleukin receptor TIR domain"/>
    <property type="match status" value="1"/>
</dbReference>
<dbReference type="Proteomes" id="UP000077755">
    <property type="component" value="Chromosome 9"/>
</dbReference>
<evidence type="ECO:0000256" key="2">
    <source>
        <dbReference type="ARBA" id="ARBA00022737"/>
    </source>
</evidence>
<name>A0AAF0Y146_DAUCS</name>
<dbReference type="InterPro" id="IPR000157">
    <property type="entry name" value="TIR_dom"/>
</dbReference>
<reference evidence="6" key="2">
    <citation type="submission" date="2022-03" db="EMBL/GenBank/DDBJ databases">
        <title>Draft title - Genomic analysis of global carrot germplasm unveils the trajectory of domestication and the origin of high carotenoid orange carrot.</title>
        <authorList>
            <person name="Iorizzo M."/>
            <person name="Ellison S."/>
            <person name="Senalik D."/>
            <person name="Macko-Podgorni A."/>
            <person name="Grzebelus D."/>
            <person name="Bostan H."/>
            <person name="Rolling W."/>
            <person name="Curaba J."/>
            <person name="Simon P."/>
        </authorList>
    </citation>
    <scope>NUCLEOTIDE SEQUENCE</scope>
    <source>
        <tissue evidence="6">Leaf</tissue>
    </source>
</reference>
<keyword evidence="3" id="KW-0611">Plant defense</keyword>
<dbReference type="InterPro" id="IPR044974">
    <property type="entry name" value="Disease_R_plants"/>
</dbReference>
<dbReference type="InterPro" id="IPR058192">
    <property type="entry name" value="WHD_ROQ1-like"/>
</dbReference>
<evidence type="ECO:0000313" key="7">
    <source>
        <dbReference type="Proteomes" id="UP000077755"/>
    </source>
</evidence>
<dbReference type="InterPro" id="IPR027417">
    <property type="entry name" value="P-loop_NTPase"/>
</dbReference>
<evidence type="ECO:0000256" key="1">
    <source>
        <dbReference type="ARBA" id="ARBA00022614"/>
    </source>
</evidence>